<sequence length="259" mass="29765">MTTFRPKNSNTIMFYLFNTYLYEPLFNALIFLYNSYSFGDLGIAIVLLTILVRIVLYPFFYKGARDQAIMQKIAPKVKEIQSKHKNDKQKQVEEMMAIYKEHKVNPFSAFFLLLVVQLPILFAMYKVFTTGIKTMPQDVLYSFVPHVETLNFMFLGVLDLSQKSILLTLITAVAQYYQAKLTLPKSNKAFKDLEMAEMMGRQMMYMGPILTVVVLMTMPSAVGLYWLTTTLFSIAQQVIINKRINIVKDHGKLVVAGDN</sequence>
<comment type="caution">
    <text evidence="12">The sequence shown here is derived from an EMBL/GenBank/DDBJ whole genome shotgun (WGS) entry which is preliminary data.</text>
</comment>
<evidence type="ECO:0000256" key="6">
    <source>
        <dbReference type="ARBA" id="ARBA00022989"/>
    </source>
</evidence>
<evidence type="ECO:0000313" key="13">
    <source>
        <dbReference type="Proteomes" id="UP000179057"/>
    </source>
</evidence>
<reference evidence="12 13" key="1">
    <citation type="journal article" date="2016" name="Nat. Commun.">
        <title>Thousands of microbial genomes shed light on interconnected biogeochemical processes in an aquifer system.</title>
        <authorList>
            <person name="Anantharaman K."/>
            <person name="Brown C.T."/>
            <person name="Hug L.A."/>
            <person name="Sharon I."/>
            <person name="Castelle C.J."/>
            <person name="Probst A.J."/>
            <person name="Thomas B.C."/>
            <person name="Singh A."/>
            <person name="Wilkins M.J."/>
            <person name="Karaoz U."/>
            <person name="Brodie E.L."/>
            <person name="Williams K.H."/>
            <person name="Hubbard S.S."/>
            <person name="Banfield J.F."/>
        </authorList>
    </citation>
    <scope>NUCLEOTIDE SEQUENCE [LARGE SCALE GENOMIC DNA]</scope>
</reference>
<dbReference type="CDD" id="cd20070">
    <property type="entry name" value="5TM_YidC_Alb3"/>
    <property type="match status" value="1"/>
</dbReference>
<evidence type="ECO:0000259" key="11">
    <source>
        <dbReference type="Pfam" id="PF02096"/>
    </source>
</evidence>
<evidence type="ECO:0000313" key="12">
    <source>
        <dbReference type="EMBL" id="OGM94937.1"/>
    </source>
</evidence>
<dbReference type="InterPro" id="IPR047196">
    <property type="entry name" value="YidC_ALB_C"/>
</dbReference>
<dbReference type="GO" id="GO:0032977">
    <property type="term" value="F:membrane insertase activity"/>
    <property type="evidence" value="ECO:0007669"/>
    <property type="project" value="InterPro"/>
</dbReference>
<keyword evidence="5" id="KW-0653">Protein transport</keyword>
<feature type="transmembrane region" description="Helical" evidence="10">
    <location>
        <begin position="204"/>
        <end position="227"/>
    </location>
</feature>
<evidence type="ECO:0000256" key="3">
    <source>
        <dbReference type="ARBA" id="ARBA00022475"/>
    </source>
</evidence>
<protein>
    <recommendedName>
        <fullName evidence="11">Membrane insertase YidC/Oxa/ALB C-terminal domain-containing protein</fullName>
    </recommendedName>
</protein>
<organism evidence="12 13">
    <name type="scientific">Candidatus Wolfebacteria bacterium RIFOXYD1_FULL_48_65</name>
    <dbReference type="NCBI Taxonomy" id="1802561"/>
    <lineage>
        <taxon>Bacteria</taxon>
        <taxon>Candidatus Wolfeibacteriota</taxon>
    </lineage>
</organism>
<feature type="transmembrane region" description="Helical" evidence="10">
    <location>
        <begin position="41"/>
        <end position="60"/>
    </location>
</feature>
<gene>
    <name evidence="12" type="ORF">A2610_02070</name>
</gene>
<evidence type="ECO:0000256" key="1">
    <source>
        <dbReference type="ARBA" id="ARBA00004651"/>
    </source>
</evidence>
<keyword evidence="7 10" id="KW-0472">Membrane</keyword>
<evidence type="ECO:0000256" key="10">
    <source>
        <dbReference type="SAM" id="Phobius"/>
    </source>
</evidence>
<feature type="transmembrane region" description="Helical" evidence="10">
    <location>
        <begin position="107"/>
        <end position="127"/>
    </location>
</feature>
<keyword evidence="2" id="KW-0813">Transport</keyword>
<proteinExistence type="inferred from homology"/>
<dbReference type="EMBL" id="MGIV01000010">
    <property type="protein sequence ID" value="OGM94937.1"/>
    <property type="molecule type" value="Genomic_DNA"/>
</dbReference>
<dbReference type="InterPro" id="IPR028055">
    <property type="entry name" value="YidC/Oxa/ALB_C"/>
</dbReference>
<dbReference type="PANTHER" id="PTHR12428">
    <property type="entry name" value="OXA1"/>
    <property type="match status" value="1"/>
</dbReference>
<dbReference type="NCBIfam" id="TIGR03592">
    <property type="entry name" value="yidC_oxa1_cterm"/>
    <property type="match status" value="1"/>
</dbReference>
<dbReference type="Pfam" id="PF02096">
    <property type="entry name" value="60KD_IMP"/>
    <property type="match status" value="1"/>
</dbReference>
<dbReference type="GO" id="GO:0005886">
    <property type="term" value="C:plasma membrane"/>
    <property type="evidence" value="ECO:0007669"/>
    <property type="project" value="UniProtKB-SubCell"/>
</dbReference>
<evidence type="ECO:0000256" key="5">
    <source>
        <dbReference type="ARBA" id="ARBA00022927"/>
    </source>
</evidence>
<feature type="transmembrane region" description="Helical" evidence="10">
    <location>
        <begin position="12"/>
        <end position="34"/>
    </location>
</feature>
<evidence type="ECO:0000256" key="9">
    <source>
        <dbReference type="RuleBase" id="RU003945"/>
    </source>
</evidence>
<dbReference type="AlphaFoldDB" id="A0A1F8E2G9"/>
<comment type="similarity">
    <text evidence="9">Belongs to the OXA1/ALB3/YidC family.</text>
</comment>
<evidence type="ECO:0000256" key="8">
    <source>
        <dbReference type="ARBA" id="ARBA00023186"/>
    </source>
</evidence>
<evidence type="ECO:0000256" key="4">
    <source>
        <dbReference type="ARBA" id="ARBA00022692"/>
    </source>
</evidence>
<name>A0A1F8E2G9_9BACT</name>
<accession>A0A1F8E2G9</accession>
<keyword evidence="3" id="KW-1003">Cell membrane</keyword>
<evidence type="ECO:0000256" key="2">
    <source>
        <dbReference type="ARBA" id="ARBA00022448"/>
    </source>
</evidence>
<keyword evidence="4 9" id="KW-0812">Transmembrane</keyword>
<dbReference type="GO" id="GO:0015031">
    <property type="term" value="P:protein transport"/>
    <property type="evidence" value="ECO:0007669"/>
    <property type="project" value="UniProtKB-KW"/>
</dbReference>
<dbReference type="PANTHER" id="PTHR12428:SF65">
    <property type="entry name" value="CYTOCHROME C OXIDASE ASSEMBLY PROTEIN COX18, MITOCHONDRIAL"/>
    <property type="match status" value="1"/>
</dbReference>
<dbReference type="InterPro" id="IPR001708">
    <property type="entry name" value="YidC/ALB3/OXA1/COX18"/>
</dbReference>
<keyword evidence="6 10" id="KW-1133">Transmembrane helix</keyword>
<keyword evidence="8" id="KW-0143">Chaperone</keyword>
<feature type="domain" description="Membrane insertase YidC/Oxa/ALB C-terminal" evidence="11">
    <location>
        <begin position="42"/>
        <end position="242"/>
    </location>
</feature>
<dbReference type="GO" id="GO:0051205">
    <property type="term" value="P:protein insertion into membrane"/>
    <property type="evidence" value="ECO:0007669"/>
    <property type="project" value="TreeGrafter"/>
</dbReference>
<dbReference type="Proteomes" id="UP000179057">
    <property type="component" value="Unassembled WGS sequence"/>
</dbReference>
<comment type="subcellular location">
    <subcellularLocation>
        <location evidence="1">Cell membrane</location>
        <topology evidence="1">Multi-pass membrane protein</topology>
    </subcellularLocation>
    <subcellularLocation>
        <location evidence="9">Membrane</location>
        <topology evidence="9">Multi-pass membrane protein</topology>
    </subcellularLocation>
</comment>
<evidence type="ECO:0000256" key="7">
    <source>
        <dbReference type="ARBA" id="ARBA00023136"/>
    </source>
</evidence>